<evidence type="ECO:0000259" key="3">
    <source>
        <dbReference type="SMART" id="SM00906"/>
    </source>
</evidence>
<proteinExistence type="predicted"/>
<dbReference type="GO" id="GO:0003677">
    <property type="term" value="F:DNA binding"/>
    <property type="evidence" value="ECO:0007669"/>
    <property type="project" value="InterPro"/>
</dbReference>
<evidence type="ECO:0000256" key="1">
    <source>
        <dbReference type="ARBA" id="ARBA00023242"/>
    </source>
</evidence>
<dbReference type="InterPro" id="IPR007219">
    <property type="entry name" value="XnlR_reg_dom"/>
</dbReference>
<accession>A0A8H5ZR03</accession>
<gene>
    <name evidence="4" type="ORF">GGP41_002140</name>
</gene>
<name>A0A8H5ZR03_COCSA</name>
<evidence type="ECO:0000313" key="4">
    <source>
        <dbReference type="EMBL" id="KAF5853611.1"/>
    </source>
</evidence>
<dbReference type="GO" id="GO:0008270">
    <property type="term" value="F:zinc ion binding"/>
    <property type="evidence" value="ECO:0007669"/>
    <property type="project" value="InterPro"/>
</dbReference>
<evidence type="ECO:0000313" key="5">
    <source>
        <dbReference type="Proteomes" id="UP000624244"/>
    </source>
</evidence>
<protein>
    <recommendedName>
        <fullName evidence="3">Xylanolytic transcriptional activator regulatory domain-containing protein</fullName>
    </recommendedName>
</protein>
<feature type="domain" description="Xylanolytic transcriptional activator regulatory" evidence="3">
    <location>
        <begin position="341"/>
        <end position="414"/>
    </location>
</feature>
<dbReference type="PANTHER" id="PTHR46910">
    <property type="entry name" value="TRANSCRIPTION FACTOR PDR1"/>
    <property type="match status" value="1"/>
</dbReference>
<dbReference type="Pfam" id="PF04082">
    <property type="entry name" value="Fungal_trans"/>
    <property type="match status" value="1"/>
</dbReference>
<dbReference type="InterPro" id="IPR050987">
    <property type="entry name" value="AtrR-like"/>
</dbReference>
<dbReference type="GO" id="GO:0003700">
    <property type="term" value="F:DNA-binding transcription factor activity"/>
    <property type="evidence" value="ECO:0007669"/>
    <property type="project" value="InterPro"/>
</dbReference>
<dbReference type="AlphaFoldDB" id="A0A8H5ZR03"/>
<dbReference type="CDD" id="cd12148">
    <property type="entry name" value="fungal_TF_MHR"/>
    <property type="match status" value="1"/>
</dbReference>
<keyword evidence="1" id="KW-0539">Nucleus</keyword>
<organism evidence="4 5">
    <name type="scientific">Cochliobolus sativus</name>
    <name type="common">Common root rot and spot blotch fungus</name>
    <name type="synonym">Bipolaris sorokiniana</name>
    <dbReference type="NCBI Taxonomy" id="45130"/>
    <lineage>
        <taxon>Eukaryota</taxon>
        <taxon>Fungi</taxon>
        <taxon>Dikarya</taxon>
        <taxon>Ascomycota</taxon>
        <taxon>Pezizomycotina</taxon>
        <taxon>Dothideomycetes</taxon>
        <taxon>Pleosporomycetidae</taxon>
        <taxon>Pleosporales</taxon>
        <taxon>Pleosporineae</taxon>
        <taxon>Pleosporaceae</taxon>
        <taxon>Bipolaris</taxon>
    </lineage>
</organism>
<comment type="caution">
    <text evidence="4">The sequence shown here is derived from an EMBL/GenBank/DDBJ whole genome shotgun (WGS) entry which is preliminary data.</text>
</comment>
<sequence>MTSLMIPPLSVPEDSVARTLHITTPTLALHALPHCGLNRPVADAMEDDDMDESPDRGMSKRALAKPLLPNRKLNVKESTFLSNILTSYSERKIDRIEDRLAGIENVLASLSSKLGNMDLAKDSPETASQSRSSRVGRSPGSGLQEAPTPAPFEGESSINIQSVYAREMLAQVIDSTPSIGQNEEVKMALTALSEMVSQPSQTMAPSNRLINRSLAEVDPTRLEQPPWMEYSTMTFAVIFPFLKMPNLREIFDDAYHSPGTCSAARRVLTYGILANIFYEFQAFPLAGMEIGQYATYAAICKRQSEVALSQLDLFIPASYENIMALVLGAAQAVEMCKPSLCWILISCAAGLCTSLGYHRINTMSHDTPEEKESKIYIFWMIYMFDKTLSLRLGKSSVLQDWDIALPFVHESDPNEPPSQRTRMLSYWVKVARVQGLTYEKLFCPASFLQSTEERTAVATDLINAMNQAWAERDDVKAVNRANFGKNINNVPQRVTGVGHSPNKTPLPSQLKRYISQPLKKECDVNEYIQGAFDRVEDILFYSDVVSHYSTCALIQRSVSPGNMTFSQDCLQSSRSALDAHKRASAQFNKKGQEELWSGYVHWSILQAPFTPFIVIFCNAIQKADTSDVSADLQSLSEFVTSLESCRTISEGAEKLYRMCHLFLRVARLYVTAKAQDAALRSRTAAQNHQNYYTANGAQLDLNAMSQFDPYLNALGLLPATAWSANEYSMNPAGPDLFFEKLEVFV</sequence>
<dbReference type="GO" id="GO:0006351">
    <property type="term" value="P:DNA-templated transcription"/>
    <property type="evidence" value="ECO:0007669"/>
    <property type="project" value="InterPro"/>
</dbReference>
<feature type="region of interest" description="Disordered" evidence="2">
    <location>
        <begin position="117"/>
        <end position="154"/>
    </location>
</feature>
<dbReference type="EMBL" id="WNKQ01000002">
    <property type="protein sequence ID" value="KAF5853611.1"/>
    <property type="molecule type" value="Genomic_DNA"/>
</dbReference>
<dbReference type="Proteomes" id="UP000624244">
    <property type="component" value="Unassembled WGS sequence"/>
</dbReference>
<feature type="compositionally biased region" description="Low complexity" evidence="2">
    <location>
        <begin position="128"/>
        <end position="142"/>
    </location>
</feature>
<evidence type="ECO:0000256" key="2">
    <source>
        <dbReference type="SAM" id="MobiDB-lite"/>
    </source>
</evidence>
<dbReference type="PANTHER" id="PTHR46910:SF5">
    <property type="entry name" value="ZN(II)2CYS6 TRANSCRIPTION FACTOR (EUROFUNG)"/>
    <property type="match status" value="1"/>
</dbReference>
<reference evidence="4" key="1">
    <citation type="submission" date="2019-11" db="EMBL/GenBank/DDBJ databases">
        <title>Bipolaris sorokiniana Genome sequencing.</title>
        <authorList>
            <person name="Wang H."/>
        </authorList>
    </citation>
    <scope>NUCLEOTIDE SEQUENCE</scope>
</reference>
<dbReference type="SMART" id="SM00906">
    <property type="entry name" value="Fungal_trans"/>
    <property type="match status" value="1"/>
</dbReference>